<dbReference type="EMBL" id="JAMZIH010007306">
    <property type="protein sequence ID" value="KAJ1673160.1"/>
    <property type="molecule type" value="Genomic_DNA"/>
</dbReference>
<accession>A0ACC1H9I8</accession>
<protein>
    <submittedName>
        <fullName evidence="1">Uncharacterized protein</fullName>
    </submittedName>
</protein>
<proteinExistence type="predicted"/>
<organism evidence="1 2">
    <name type="scientific">Spiromyces aspiralis</name>
    <dbReference type="NCBI Taxonomy" id="68401"/>
    <lineage>
        <taxon>Eukaryota</taxon>
        <taxon>Fungi</taxon>
        <taxon>Fungi incertae sedis</taxon>
        <taxon>Zoopagomycota</taxon>
        <taxon>Kickxellomycotina</taxon>
        <taxon>Kickxellomycetes</taxon>
        <taxon>Kickxellales</taxon>
        <taxon>Kickxellaceae</taxon>
        <taxon>Spiromyces</taxon>
    </lineage>
</organism>
<evidence type="ECO:0000313" key="1">
    <source>
        <dbReference type="EMBL" id="KAJ1673160.1"/>
    </source>
</evidence>
<evidence type="ECO:0000313" key="2">
    <source>
        <dbReference type="Proteomes" id="UP001145114"/>
    </source>
</evidence>
<reference evidence="1" key="1">
    <citation type="submission" date="2022-06" db="EMBL/GenBank/DDBJ databases">
        <title>Phylogenomic reconstructions and comparative analyses of Kickxellomycotina fungi.</title>
        <authorList>
            <person name="Reynolds N.K."/>
            <person name="Stajich J.E."/>
            <person name="Barry K."/>
            <person name="Grigoriev I.V."/>
            <person name="Crous P."/>
            <person name="Smith M.E."/>
        </authorList>
    </citation>
    <scope>NUCLEOTIDE SEQUENCE</scope>
    <source>
        <strain evidence="1">RSA 2271</strain>
    </source>
</reference>
<comment type="caution">
    <text evidence="1">The sequence shown here is derived from an EMBL/GenBank/DDBJ whole genome shotgun (WGS) entry which is preliminary data.</text>
</comment>
<feature type="non-terminal residue" evidence="1">
    <location>
        <position position="1"/>
    </location>
</feature>
<gene>
    <name evidence="1" type="ORF">EV182_005774</name>
</gene>
<keyword evidence="2" id="KW-1185">Reference proteome</keyword>
<sequence>VLMLATNDLVVYPELFAKDLSIQNKRATEYLRSVGCKIEPATKEEVEKIGLTGTAFRDMHKKAILVAPLQFPKTKRFRRV</sequence>
<dbReference type="Proteomes" id="UP001145114">
    <property type="component" value="Unassembled WGS sequence"/>
</dbReference>
<name>A0ACC1H9I8_9FUNG</name>